<dbReference type="GeneID" id="102662991"/>
<dbReference type="HOGENOM" id="CLU_000837_8_8_1"/>
<organism evidence="9">
    <name type="scientific">Glycine max</name>
    <name type="common">Soybean</name>
    <name type="synonym">Glycine hispida</name>
    <dbReference type="NCBI Taxonomy" id="3847"/>
    <lineage>
        <taxon>Eukaryota</taxon>
        <taxon>Viridiplantae</taxon>
        <taxon>Streptophyta</taxon>
        <taxon>Embryophyta</taxon>
        <taxon>Tracheophyta</taxon>
        <taxon>Spermatophyta</taxon>
        <taxon>Magnoliopsida</taxon>
        <taxon>eudicotyledons</taxon>
        <taxon>Gunneridae</taxon>
        <taxon>Pentapetalae</taxon>
        <taxon>rosids</taxon>
        <taxon>fabids</taxon>
        <taxon>Fabales</taxon>
        <taxon>Fabaceae</taxon>
        <taxon>Papilionoideae</taxon>
        <taxon>50 kb inversion clade</taxon>
        <taxon>NPAAA clade</taxon>
        <taxon>indigoferoid/millettioid clade</taxon>
        <taxon>Phaseoleae</taxon>
        <taxon>Glycine</taxon>
        <taxon>Glycine subgen. Soja</taxon>
    </lineage>
</organism>
<dbReference type="KEGG" id="gmx:102662991"/>
<dbReference type="GO" id="GO:0098542">
    <property type="term" value="P:defense response to other organism"/>
    <property type="evidence" value="ECO:0000318"/>
    <property type="project" value="GO_Central"/>
</dbReference>
<feature type="domain" description="Disease resistance protein winged helix" evidence="6">
    <location>
        <begin position="395"/>
        <end position="465"/>
    </location>
</feature>
<keyword evidence="2" id="KW-0611">Plant defense</keyword>
<dbReference type="PaxDb" id="3847-GLYMA01G01560.2"/>
<dbReference type="OMA" id="WDENIIV"/>
<gene>
    <name evidence="9" type="primary">LOC102662991</name>
    <name evidence="8" type="ORF">GLYMA_01G012000</name>
</gene>
<dbReference type="Proteomes" id="UP000008827">
    <property type="component" value="Chromosome 1"/>
</dbReference>
<evidence type="ECO:0000256" key="3">
    <source>
        <dbReference type="SAM" id="Coils"/>
    </source>
</evidence>
<reference evidence="8" key="3">
    <citation type="submission" date="2018-07" db="EMBL/GenBank/DDBJ databases">
        <title>WGS assembly of Glycine max.</title>
        <authorList>
            <person name="Schmutz J."/>
            <person name="Cannon S."/>
            <person name="Schlueter J."/>
            <person name="Ma J."/>
            <person name="Mitros T."/>
            <person name="Nelson W."/>
            <person name="Hyten D."/>
            <person name="Song Q."/>
            <person name="Thelen J."/>
            <person name="Cheng J."/>
            <person name="Xu D."/>
            <person name="Hellsten U."/>
            <person name="May G."/>
            <person name="Yu Y."/>
            <person name="Sakurai T."/>
            <person name="Umezawa T."/>
            <person name="Bhattacharyya M."/>
            <person name="Sandhu D."/>
            <person name="Valliyodan B."/>
            <person name="Lindquist E."/>
            <person name="Peto M."/>
            <person name="Grant D."/>
            <person name="Shu S."/>
            <person name="Goodstein D."/>
            <person name="Barry K."/>
            <person name="Futrell-Griggs M."/>
            <person name="Abernathy B."/>
            <person name="Du J."/>
            <person name="Tian Z."/>
            <person name="Zhu L."/>
            <person name="Gill N."/>
            <person name="Joshi T."/>
            <person name="Libault M."/>
            <person name="Sethuraman A."/>
            <person name="Zhang X."/>
            <person name="Shinozaki K."/>
            <person name="Nguyen H."/>
            <person name="Wing R."/>
            <person name="Cregan P."/>
            <person name="Specht J."/>
            <person name="Grimwood J."/>
            <person name="Rokhsar D."/>
            <person name="Stacey G."/>
            <person name="Shoemaker R."/>
            <person name="Jackson S."/>
        </authorList>
    </citation>
    <scope>NUCLEOTIDE SEQUENCE</scope>
    <source>
        <tissue evidence="8">Callus</tissue>
    </source>
</reference>
<dbReference type="InterPro" id="IPR001611">
    <property type="entry name" value="Leu-rich_rpt"/>
</dbReference>
<reference evidence="9" key="2">
    <citation type="submission" date="2018-02" db="UniProtKB">
        <authorList>
            <consortium name="EnsemblPlants"/>
        </authorList>
    </citation>
    <scope>IDENTIFICATION</scope>
    <source>
        <strain evidence="9">Williams 82</strain>
    </source>
</reference>
<dbReference type="EMBL" id="CM000834">
    <property type="protein sequence ID" value="KRH74312.1"/>
    <property type="molecule type" value="Genomic_DNA"/>
</dbReference>
<feature type="region of interest" description="Disordered" evidence="4">
    <location>
        <begin position="706"/>
        <end position="727"/>
    </location>
</feature>
<dbReference type="SMR" id="K7K166"/>
<keyword evidence="10" id="KW-1185">Reference proteome</keyword>
<dbReference type="GO" id="GO:0043531">
    <property type="term" value="F:ADP binding"/>
    <property type="evidence" value="ECO:0007669"/>
    <property type="project" value="InterPro"/>
</dbReference>
<dbReference type="InterPro" id="IPR058922">
    <property type="entry name" value="WHD_DRP"/>
</dbReference>
<dbReference type="Pfam" id="PF23598">
    <property type="entry name" value="LRR_14"/>
    <property type="match status" value="1"/>
</dbReference>
<dbReference type="eggNOG" id="KOG4658">
    <property type="taxonomic scope" value="Eukaryota"/>
</dbReference>
<dbReference type="Gene3D" id="1.20.5.4130">
    <property type="match status" value="1"/>
</dbReference>
<dbReference type="SUPFAM" id="SSF52047">
    <property type="entry name" value="RNI-like"/>
    <property type="match status" value="1"/>
</dbReference>
<sequence>MAQPERKSMDAAILVDSISDILKCSLAPPATRLSAKDLQQFQNHLEGIRDMVQKANNNINSQDSYVLAWLLEVKEVVNDLEDLIEVLRHKESATANATRSLIKASQNMAHRLKVTHHVKKASEELKRFLTEAQNLSFSKEARNIERKLLDTVAKFENTLVAVGRENVKKEIINQLKQFVNSGGDGVVPVVTIVGVPGIGKTKLARLVCEDEQVKAHFGEQIWVHGNRETLDVESIATPVAGTVKKGNRFLLVLDDLRDENVEECLHKLRKRLTEAVGAILITTRSNFVANYKIPGTVKLYALRGLNQEESWSLFQQIREQGSSNHINESVEREKVKEYCGGGVPMKIITIARLLNCSESPLSEAVLKEEFLQELKFTYYHQLPMHQKLCYVYCSLFPQDYVIDAEKLIHLWMAEGFLSRNLCSDPQEFGWACFNDFVPFVFEETGRDEFGVVKSYKMNRLMHELARIVAWDENIVVDSDGKRVHERVVRASFDFALDVQCGIPEALFEKAKKLRTILLLGKTNKSRLPHEVKMATSTCDKIFDTFKCFRVLDLHDLGIKMVPSSIGELKHLRYLDLSHNSIEKLPSSITKLVHLQTLKLSQCHVLKELPKDLEDLSCLMHLYLEGCLDLTHMPRGIGKLSSLQTLSLFVPSKNHHMGDLKDLNSLRGNLEILHLERLKLSASDEKDKYVRDKKHLNCLTLRWDHEEEEEEEEEKDKGNDVDHKDGKSLECLEPNPNLKVLCVLGYYGNMFSDWLSSMQCLVKFSLNDCPKCVFIPPLDHLPHLRVLELRRLDSLEFISADAKGSSSSTFFPSLKELTISDCPNLKSWWKTPKWEDDRPFFNCISKLHVQCCPNLHCMPLYPFLDEELVLVDSSVKSMRDTVHAKTSKDFLPLSKLKSMVIERITQSPPKSWLKNFISLENLLIRDCSELECLPEGFKSLSSLQRLTIEGCPKLDLDVSKTEWEGLKHLKCLTIREIPKLKSLPWGVEDVTSLEELELYECPALTFLPESMAKLTSLCKLVISECKNLGSLPKGLEMLKSLNTLTITDCPLLLPRCQPETGDDWPQIGHVRNILLKQNSQALRDLWSQGRTG</sequence>
<evidence type="ECO:0000256" key="1">
    <source>
        <dbReference type="ARBA" id="ARBA00022737"/>
    </source>
</evidence>
<dbReference type="Gene3D" id="3.80.10.10">
    <property type="entry name" value="Ribonuclease Inhibitor"/>
    <property type="match status" value="2"/>
</dbReference>
<evidence type="ECO:0000313" key="10">
    <source>
        <dbReference type="Proteomes" id="UP000008827"/>
    </source>
</evidence>
<dbReference type="PRINTS" id="PR00364">
    <property type="entry name" value="DISEASERSIST"/>
</dbReference>
<feature type="compositionally biased region" description="Basic and acidic residues" evidence="4">
    <location>
        <begin position="714"/>
        <end position="727"/>
    </location>
</feature>
<protein>
    <submittedName>
        <fullName evidence="8 9">Uncharacterized protein</fullName>
    </submittedName>
</protein>
<evidence type="ECO:0000259" key="7">
    <source>
        <dbReference type="Pfam" id="PF23598"/>
    </source>
</evidence>
<evidence type="ECO:0000259" key="5">
    <source>
        <dbReference type="Pfam" id="PF00931"/>
    </source>
</evidence>
<feature type="coiled-coil region" evidence="3">
    <location>
        <begin position="38"/>
        <end position="90"/>
    </location>
</feature>
<dbReference type="PROSITE" id="PS51450">
    <property type="entry name" value="LRR"/>
    <property type="match status" value="1"/>
</dbReference>
<proteinExistence type="predicted"/>
<dbReference type="PANTHER" id="PTHR36766">
    <property type="entry name" value="PLANT BROAD-SPECTRUM MILDEW RESISTANCE PROTEIN RPW8"/>
    <property type="match status" value="1"/>
</dbReference>
<dbReference type="InterPro" id="IPR032675">
    <property type="entry name" value="LRR_dom_sf"/>
</dbReference>
<feature type="domain" description="NB-ARC" evidence="5">
    <location>
        <begin position="246"/>
        <end position="317"/>
    </location>
</feature>
<keyword evidence="1" id="KW-0677">Repeat</keyword>
<reference evidence="8 9" key="1">
    <citation type="journal article" date="2010" name="Nature">
        <title>Genome sequence of the palaeopolyploid soybean.</title>
        <authorList>
            <person name="Schmutz J."/>
            <person name="Cannon S.B."/>
            <person name="Schlueter J."/>
            <person name="Ma J."/>
            <person name="Mitros T."/>
            <person name="Nelson W."/>
            <person name="Hyten D.L."/>
            <person name="Song Q."/>
            <person name="Thelen J.J."/>
            <person name="Cheng J."/>
            <person name="Xu D."/>
            <person name="Hellsten U."/>
            <person name="May G.D."/>
            <person name="Yu Y."/>
            <person name="Sakurai T."/>
            <person name="Umezawa T."/>
            <person name="Bhattacharyya M.K."/>
            <person name="Sandhu D."/>
            <person name="Valliyodan B."/>
            <person name="Lindquist E."/>
            <person name="Peto M."/>
            <person name="Grant D."/>
            <person name="Shu S."/>
            <person name="Goodstein D."/>
            <person name="Barry K."/>
            <person name="Futrell-Griggs M."/>
            <person name="Abernathy B."/>
            <person name="Du J."/>
            <person name="Tian Z."/>
            <person name="Zhu L."/>
            <person name="Gill N."/>
            <person name="Joshi T."/>
            <person name="Libault M."/>
            <person name="Sethuraman A."/>
            <person name="Zhang X.-C."/>
            <person name="Shinozaki K."/>
            <person name="Nguyen H.T."/>
            <person name="Wing R.A."/>
            <person name="Cregan P."/>
            <person name="Specht J."/>
            <person name="Grimwood J."/>
            <person name="Rokhsar D."/>
            <person name="Stacey G."/>
            <person name="Shoemaker R.C."/>
            <person name="Jackson S.A."/>
        </authorList>
    </citation>
    <scope>NUCLEOTIDE SEQUENCE [LARGE SCALE GENOMIC DNA]</scope>
    <source>
        <strain evidence="9">cv. Williams 82</strain>
        <tissue evidence="8">Callus</tissue>
    </source>
</reference>
<feature type="domain" description="NB-ARC" evidence="5">
    <location>
        <begin position="169"/>
        <end position="228"/>
    </location>
</feature>
<dbReference type="Gramene" id="KRH74312">
    <property type="protein sequence ID" value="KRH74312"/>
    <property type="gene ID" value="GLYMA_01G012000"/>
</dbReference>
<dbReference type="Gene3D" id="3.40.50.300">
    <property type="entry name" value="P-loop containing nucleotide triphosphate hydrolases"/>
    <property type="match status" value="1"/>
</dbReference>
<dbReference type="Gene3D" id="1.10.10.10">
    <property type="entry name" value="Winged helix-like DNA-binding domain superfamily/Winged helix DNA-binding domain"/>
    <property type="match status" value="1"/>
</dbReference>
<dbReference type="EnsemblPlants" id="KRH74312">
    <property type="protein sequence ID" value="KRH74312"/>
    <property type="gene ID" value="GLYMA_01G012000"/>
</dbReference>
<dbReference type="STRING" id="3847.K7K166"/>
<dbReference type="InterPro" id="IPR055414">
    <property type="entry name" value="LRR_R13L4/SHOC2-like"/>
</dbReference>
<evidence type="ECO:0000256" key="2">
    <source>
        <dbReference type="ARBA" id="ARBA00022821"/>
    </source>
</evidence>
<dbReference type="InterPro" id="IPR002182">
    <property type="entry name" value="NB-ARC"/>
</dbReference>
<dbReference type="Pfam" id="PF00931">
    <property type="entry name" value="NB-ARC"/>
    <property type="match status" value="2"/>
</dbReference>
<dbReference type="SUPFAM" id="SSF52540">
    <property type="entry name" value="P-loop containing nucleoside triphosphate hydrolases"/>
    <property type="match status" value="1"/>
</dbReference>
<dbReference type="RefSeq" id="XP_006572949.1">
    <property type="nucleotide sequence ID" value="XM_006572886.4"/>
</dbReference>
<dbReference type="PANTHER" id="PTHR36766:SF40">
    <property type="entry name" value="DISEASE RESISTANCE PROTEIN RGA3"/>
    <property type="match status" value="1"/>
</dbReference>
<evidence type="ECO:0000313" key="8">
    <source>
        <dbReference type="EMBL" id="KRH74312.1"/>
    </source>
</evidence>
<dbReference type="AlphaFoldDB" id="K7K166"/>
<evidence type="ECO:0000313" key="9">
    <source>
        <dbReference type="EnsemblPlants" id="KRH74312"/>
    </source>
</evidence>
<dbReference type="Pfam" id="PF23559">
    <property type="entry name" value="WHD_DRP"/>
    <property type="match status" value="1"/>
</dbReference>
<evidence type="ECO:0000256" key="4">
    <source>
        <dbReference type="SAM" id="MobiDB-lite"/>
    </source>
</evidence>
<feature type="domain" description="Disease resistance R13L4/SHOC-2-like LRR" evidence="7">
    <location>
        <begin position="542"/>
        <end position="823"/>
    </location>
</feature>
<evidence type="ECO:0000259" key="6">
    <source>
        <dbReference type="Pfam" id="PF23559"/>
    </source>
</evidence>
<accession>K7K166</accession>
<dbReference type="InterPro" id="IPR036388">
    <property type="entry name" value="WH-like_DNA-bd_sf"/>
</dbReference>
<name>K7K166_SOYBN</name>
<dbReference type="OrthoDB" id="1397969at2759"/>
<dbReference type="SUPFAM" id="SSF52058">
    <property type="entry name" value="L domain-like"/>
    <property type="match status" value="1"/>
</dbReference>
<dbReference type="InterPro" id="IPR027417">
    <property type="entry name" value="P-loop_NTPase"/>
</dbReference>
<keyword evidence="3" id="KW-0175">Coiled coil</keyword>